<proteinExistence type="predicted"/>
<reference evidence="1 2" key="1">
    <citation type="submission" date="2018-10" db="EMBL/GenBank/DDBJ databases">
        <title>Transmission dynamics of multidrug resistant bacteria on intensive care unit surfaces.</title>
        <authorList>
            <person name="D'Souza A.W."/>
            <person name="Potter R.F."/>
            <person name="Wallace M."/>
            <person name="Shupe A."/>
            <person name="Patel S."/>
            <person name="Sun S."/>
            <person name="Gul D."/>
            <person name="Kwon J.H."/>
            <person name="Andleeb S."/>
            <person name="Burnham C.-A.D."/>
            <person name="Dantas G."/>
        </authorList>
    </citation>
    <scope>NUCLEOTIDE SEQUENCE [LARGE SCALE GENOMIC DNA]</scope>
    <source>
        <strain evidence="1 2">PX_177</strain>
    </source>
</reference>
<evidence type="ECO:0000313" key="2">
    <source>
        <dbReference type="Proteomes" id="UP000276506"/>
    </source>
</evidence>
<accession>A0A3R8V8I1</accession>
<dbReference type="Proteomes" id="UP000276506">
    <property type="component" value="Unassembled WGS sequence"/>
</dbReference>
<protein>
    <submittedName>
        <fullName evidence="1">PRTRC system protein C</fullName>
    </submittedName>
</protein>
<gene>
    <name evidence="1" type="ORF">EGJ28_21240</name>
</gene>
<dbReference type="InterPro" id="IPR022289">
    <property type="entry name" value="PRTRC_protein-C"/>
</dbReference>
<dbReference type="NCBIfam" id="TIGR03738">
    <property type="entry name" value="PRTRC_C"/>
    <property type="match status" value="1"/>
</dbReference>
<dbReference type="EMBL" id="RHQL01000018">
    <property type="protein sequence ID" value="RRV05466.1"/>
    <property type="molecule type" value="Genomic_DNA"/>
</dbReference>
<sequence>MAQILDLQRTFRFGGRDLPDPNPSLTPEEVLKHYGGQFPRLIGAKVIEPVIVGDIQVYEFKQANFGDRG</sequence>
<organism evidence="1 2">
    <name type="scientific">Stutzerimonas xanthomarina</name>
    <dbReference type="NCBI Taxonomy" id="271420"/>
    <lineage>
        <taxon>Bacteria</taxon>
        <taxon>Pseudomonadati</taxon>
        <taxon>Pseudomonadota</taxon>
        <taxon>Gammaproteobacteria</taxon>
        <taxon>Pseudomonadales</taxon>
        <taxon>Pseudomonadaceae</taxon>
        <taxon>Stutzerimonas</taxon>
    </lineage>
</organism>
<dbReference type="RefSeq" id="WP_080773429.1">
    <property type="nucleotide sequence ID" value="NZ_RHQL01000018.1"/>
</dbReference>
<evidence type="ECO:0000313" key="1">
    <source>
        <dbReference type="EMBL" id="RRV05466.1"/>
    </source>
</evidence>
<dbReference type="AlphaFoldDB" id="A0A3R8V8I1"/>
<comment type="caution">
    <text evidence="1">The sequence shown here is derived from an EMBL/GenBank/DDBJ whole genome shotgun (WGS) entry which is preliminary data.</text>
</comment>
<dbReference type="Pfam" id="PF14454">
    <property type="entry name" value="Prok_Ub"/>
    <property type="match status" value="1"/>
</dbReference>
<name>A0A3R8V8I1_9GAMM</name>
<dbReference type="InterPro" id="IPR032866">
    <property type="entry name" value="Prok_Ub"/>
</dbReference>